<evidence type="ECO:0000259" key="6">
    <source>
        <dbReference type="PROSITE" id="PS51821"/>
    </source>
</evidence>
<keyword evidence="5" id="KW-0812">Transmembrane</keyword>
<dbReference type="EMBL" id="JBCLYO010000001">
    <property type="protein sequence ID" value="KAL0097465.1"/>
    <property type="molecule type" value="Genomic_DNA"/>
</dbReference>
<evidence type="ECO:0000256" key="2">
    <source>
        <dbReference type="ARBA" id="ARBA00023015"/>
    </source>
</evidence>
<evidence type="ECO:0000313" key="7">
    <source>
        <dbReference type="EMBL" id="KAL0097465.1"/>
    </source>
</evidence>
<sequence>MSLYRSKLVRFLLLVYCVFSVFLTINHSWHWLRSGPVLDSRFGENWVAQRTYNQDDTYSVVDGMSHGLKMAKLLSKSYYEAAEAVEPYWLKASKVPFEEDVSIITTVTPGTWTELVRLVEHWQGPVSATLQVKDDKDGLQEMSKIRAAYNENPKLATRLDIHLSRHGGRQPSVLLSRNAERNLARLFARTEFIVEMPNSMVPGTNLRKTLEANQATFVKVLREGDVLVVPTFGFPRYDKESYTVPHHKARLLELVEEEEMIMIDKHWKTNQGPTNMTHWKDADILYLVEKYEFHYEPVVIESKTVQPWCAERFLDSRSACRFSSYLTGAKFWVLPDDFVVQLPENKDSVLTDFDNVIESRLYAKFYWEKCVHYARQLDALGLWRGSRSQHIRTQCSLADPHSADVYRDHPMLATQPKTSCEPIGYDEREDRIYELIVCQQPLHARMCGFGEKDRRPIDPPPIVQLVVQQGGSRGPVDVQTLQAPFFVLHVTLWSDDRKEERNIISNPPKCTRVLMGSLVSSPSLLKNTEGEQGLYFAFPDLSIRTEGRYTLRFSLMKLVSSDFQTNAKSKIIAQVFSDPFTVYSAKKNLLNYQRHSLNKASKYPFEMMVSYYI</sequence>
<keyword evidence="8" id="KW-1185">Reference proteome</keyword>
<dbReference type="Pfam" id="PF11754">
    <property type="entry name" value="Velvet"/>
    <property type="match status" value="2"/>
</dbReference>
<gene>
    <name evidence="7" type="ORF">J3Q64DRAFT_1629923</name>
</gene>
<dbReference type="Pfam" id="PF13896">
    <property type="entry name" value="Glyco_transf_49"/>
    <property type="match status" value="1"/>
</dbReference>
<evidence type="ECO:0000256" key="1">
    <source>
        <dbReference type="ARBA" id="ARBA00004123"/>
    </source>
</evidence>
<keyword evidence="2" id="KW-0805">Transcription regulation</keyword>
<evidence type="ECO:0000313" key="8">
    <source>
        <dbReference type="Proteomes" id="UP001448207"/>
    </source>
</evidence>
<keyword evidence="3" id="KW-0804">Transcription</keyword>
<evidence type="ECO:0000256" key="5">
    <source>
        <dbReference type="SAM" id="Phobius"/>
    </source>
</evidence>
<dbReference type="InterPro" id="IPR021740">
    <property type="entry name" value="Velvet"/>
</dbReference>
<feature type="domain" description="Velvet" evidence="6">
    <location>
        <begin position="427"/>
        <end position="613"/>
    </location>
</feature>
<reference evidence="7 8" key="1">
    <citation type="submission" date="2024-04" db="EMBL/GenBank/DDBJ databases">
        <title>Symmetric and asymmetric DNA N6-adenine methylation regulates different biological responses in Mucorales.</title>
        <authorList>
            <consortium name="Lawrence Berkeley National Laboratory"/>
            <person name="Lax C."/>
            <person name="Mondo S.J."/>
            <person name="Osorio-Concepcion M."/>
            <person name="Muszewska A."/>
            <person name="Corrochano-Luque M."/>
            <person name="Gutierrez G."/>
            <person name="Riley R."/>
            <person name="Lipzen A."/>
            <person name="Guo J."/>
            <person name="Hundley H."/>
            <person name="Amirebrahimi M."/>
            <person name="Ng V."/>
            <person name="Lorenzo-Gutierrez D."/>
            <person name="Binder U."/>
            <person name="Yang J."/>
            <person name="Song Y."/>
            <person name="Canovas D."/>
            <person name="Navarro E."/>
            <person name="Freitag M."/>
            <person name="Gabaldon T."/>
            <person name="Grigoriev I.V."/>
            <person name="Corrochano L.M."/>
            <person name="Nicolas F.E."/>
            <person name="Garre V."/>
        </authorList>
    </citation>
    <scope>NUCLEOTIDE SEQUENCE [LARGE SCALE GENOMIC DNA]</scope>
    <source>
        <strain evidence="7 8">L51</strain>
    </source>
</reference>
<protein>
    <submittedName>
        <fullName evidence="7">Velvet factor-domain-containing protein</fullName>
    </submittedName>
</protein>
<accession>A0ABR3BIW8</accession>
<dbReference type="PANTHER" id="PTHR33572:SF3">
    <property type="entry name" value="VELVET COMPLEX SUBUNIT B"/>
    <property type="match status" value="1"/>
</dbReference>
<organism evidence="7 8">
    <name type="scientific">Phycomyces blakesleeanus</name>
    <dbReference type="NCBI Taxonomy" id="4837"/>
    <lineage>
        <taxon>Eukaryota</taxon>
        <taxon>Fungi</taxon>
        <taxon>Fungi incertae sedis</taxon>
        <taxon>Mucoromycota</taxon>
        <taxon>Mucoromycotina</taxon>
        <taxon>Mucoromycetes</taxon>
        <taxon>Mucorales</taxon>
        <taxon>Phycomycetaceae</taxon>
        <taxon>Phycomyces</taxon>
    </lineage>
</organism>
<dbReference type="Gene3D" id="2.60.40.3960">
    <property type="entry name" value="Velvet domain"/>
    <property type="match status" value="1"/>
</dbReference>
<feature type="transmembrane region" description="Helical" evidence="5">
    <location>
        <begin position="12"/>
        <end position="32"/>
    </location>
</feature>
<dbReference type="Proteomes" id="UP001448207">
    <property type="component" value="Unassembled WGS sequence"/>
</dbReference>
<keyword evidence="4" id="KW-0539">Nucleus</keyword>
<dbReference type="InterPro" id="IPR037525">
    <property type="entry name" value="Velvet_dom"/>
</dbReference>
<dbReference type="PROSITE" id="PS51821">
    <property type="entry name" value="VELVET"/>
    <property type="match status" value="1"/>
</dbReference>
<keyword evidence="5" id="KW-0472">Membrane</keyword>
<proteinExistence type="predicted"/>
<dbReference type="InterPro" id="IPR038491">
    <property type="entry name" value="Velvet_dom_sf"/>
</dbReference>
<evidence type="ECO:0000256" key="3">
    <source>
        <dbReference type="ARBA" id="ARBA00023163"/>
    </source>
</evidence>
<comment type="caution">
    <text evidence="7">The sequence shown here is derived from an EMBL/GenBank/DDBJ whole genome shotgun (WGS) entry which is preliminary data.</text>
</comment>
<evidence type="ECO:0000256" key="4">
    <source>
        <dbReference type="ARBA" id="ARBA00023242"/>
    </source>
</evidence>
<name>A0ABR3BIW8_PHYBL</name>
<comment type="subcellular location">
    <subcellularLocation>
        <location evidence="1">Nucleus</location>
    </subcellularLocation>
</comment>
<keyword evidence="5" id="KW-1133">Transmembrane helix</keyword>
<dbReference type="PANTHER" id="PTHR33572">
    <property type="entry name" value="SPORE DEVELOPMENT REGULATOR VOSA"/>
    <property type="match status" value="1"/>
</dbReference>